<keyword evidence="4" id="KW-0067">ATP-binding</keyword>
<dbReference type="EMBL" id="JBHRSM010000048">
    <property type="protein sequence ID" value="MFC3088111.1"/>
    <property type="molecule type" value="Genomic_DNA"/>
</dbReference>
<evidence type="ECO:0000313" key="7">
    <source>
        <dbReference type="Proteomes" id="UP001595445"/>
    </source>
</evidence>
<evidence type="ECO:0000313" key="6">
    <source>
        <dbReference type="EMBL" id="MFC3088111.1"/>
    </source>
</evidence>
<evidence type="ECO:0000256" key="3">
    <source>
        <dbReference type="ARBA" id="ARBA00022777"/>
    </source>
</evidence>
<name>A0ABV7DYZ6_9RHOB</name>
<reference evidence="7" key="1">
    <citation type="journal article" date="2019" name="Int. J. Syst. Evol. Microbiol.">
        <title>The Global Catalogue of Microorganisms (GCM) 10K type strain sequencing project: providing services to taxonomists for standard genome sequencing and annotation.</title>
        <authorList>
            <consortium name="The Broad Institute Genomics Platform"/>
            <consortium name="The Broad Institute Genome Sequencing Center for Infectious Disease"/>
            <person name="Wu L."/>
            <person name="Ma J."/>
        </authorList>
    </citation>
    <scope>NUCLEOTIDE SEQUENCE [LARGE SCALE GENOMIC DNA]</scope>
    <source>
        <strain evidence="7">KCTC 62102</strain>
    </source>
</reference>
<keyword evidence="6" id="KW-0723">Serine/threonine-protein kinase</keyword>
<sequence length="589" mass="62682">MTLAAARIDHTEEELFADELKPGTRLLYGQFKVESFLNSGGFGITYLARDSLSRLVVVKECFPASFCRRVDNVVGPRTRQRQEEFRSIVDQFQQEAQNLARLDHPYIVKVHQVFEDNETAYMAMDYIQGPDLLETVEGKVPRLTPQEITTILAKVLEAVGYVHDQGLLHRDISPDNILLDRESGNPVLIDFGASRKEMTRKSRALSGLRVVKDGYSPQEFYIAGSKQAPCSDLYALAASFYHLITGETPRSSQERLSAIANREADPHQPLSGRIAGYPAGFLAAIDKAMSIFPRDRLQSAAEWQAMLREEATAPLPFRAPTAPAPVAEAQGEAPAAAPAATVAAVPVAAPAAAAGRSQSSLLLVTGVALLVLAVALSQVLGRASPPQSAVAQAAPLPVVAADAPYVLARVVRLPFLADPADPSLVAGVLSASPLWMQPGQRIVEVNGQPVQDGADLPAMLSQGVDLATLGGLKAIIGYEATPGADIVRKMEALPVVVELRLADGLAFQMVETPTGTQTMVAAVPAGTATDLEVGDVLLLYRATGETMGTTGALASILQRELTGGVATFGFTVQRRGSTVEASFQLKGDG</sequence>
<dbReference type="PROSITE" id="PS50011">
    <property type="entry name" value="PROTEIN_KINASE_DOM"/>
    <property type="match status" value="1"/>
</dbReference>
<dbReference type="RefSeq" id="WP_197647512.1">
    <property type="nucleotide sequence ID" value="NZ_JAEACP010000031.1"/>
</dbReference>
<dbReference type="Proteomes" id="UP001595445">
    <property type="component" value="Unassembled WGS sequence"/>
</dbReference>
<dbReference type="PANTHER" id="PTHR43289">
    <property type="entry name" value="MITOGEN-ACTIVATED PROTEIN KINASE KINASE KINASE 20-RELATED"/>
    <property type="match status" value="1"/>
</dbReference>
<evidence type="ECO:0000256" key="1">
    <source>
        <dbReference type="ARBA" id="ARBA00022679"/>
    </source>
</evidence>
<dbReference type="PANTHER" id="PTHR43289:SF34">
    <property type="entry name" value="SERINE_THREONINE-PROTEIN KINASE YBDM-RELATED"/>
    <property type="match status" value="1"/>
</dbReference>
<dbReference type="PROSITE" id="PS00109">
    <property type="entry name" value="PROTEIN_KINASE_TYR"/>
    <property type="match status" value="1"/>
</dbReference>
<feature type="domain" description="Protein kinase" evidence="5">
    <location>
        <begin position="31"/>
        <end position="318"/>
    </location>
</feature>
<dbReference type="InterPro" id="IPR000719">
    <property type="entry name" value="Prot_kinase_dom"/>
</dbReference>
<dbReference type="Gene3D" id="1.10.510.10">
    <property type="entry name" value="Transferase(Phosphotransferase) domain 1"/>
    <property type="match status" value="1"/>
</dbReference>
<dbReference type="CDD" id="cd14014">
    <property type="entry name" value="STKc_PknB_like"/>
    <property type="match status" value="1"/>
</dbReference>
<accession>A0ABV7DYZ6</accession>
<dbReference type="SUPFAM" id="SSF56112">
    <property type="entry name" value="Protein kinase-like (PK-like)"/>
    <property type="match status" value="1"/>
</dbReference>
<evidence type="ECO:0000256" key="2">
    <source>
        <dbReference type="ARBA" id="ARBA00022741"/>
    </source>
</evidence>
<dbReference type="InterPro" id="IPR011009">
    <property type="entry name" value="Kinase-like_dom_sf"/>
</dbReference>
<gene>
    <name evidence="6" type="ORF">ACFOD6_18900</name>
</gene>
<dbReference type="InterPro" id="IPR008266">
    <property type="entry name" value="Tyr_kinase_AS"/>
</dbReference>
<comment type="caution">
    <text evidence="6">The sequence shown here is derived from an EMBL/GenBank/DDBJ whole genome shotgun (WGS) entry which is preliminary data.</text>
</comment>
<keyword evidence="1" id="KW-0808">Transferase</keyword>
<keyword evidence="2" id="KW-0547">Nucleotide-binding</keyword>
<evidence type="ECO:0000256" key="4">
    <source>
        <dbReference type="ARBA" id="ARBA00022840"/>
    </source>
</evidence>
<protein>
    <submittedName>
        <fullName evidence="6">Serine/threonine protein kinase</fullName>
    </submittedName>
</protein>
<dbReference type="Gene3D" id="3.30.200.20">
    <property type="entry name" value="Phosphorylase Kinase, domain 1"/>
    <property type="match status" value="1"/>
</dbReference>
<dbReference type="Pfam" id="PF00069">
    <property type="entry name" value="Pkinase"/>
    <property type="match status" value="1"/>
</dbReference>
<dbReference type="GO" id="GO:0004674">
    <property type="term" value="F:protein serine/threonine kinase activity"/>
    <property type="evidence" value="ECO:0007669"/>
    <property type="project" value="UniProtKB-KW"/>
</dbReference>
<evidence type="ECO:0000259" key="5">
    <source>
        <dbReference type="PROSITE" id="PS50011"/>
    </source>
</evidence>
<keyword evidence="7" id="KW-1185">Reference proteome</keyword>
<organism evidence="6 7">
    <name type="scientific">Tabrizicola soli</name>
    <dbReference type="NCBI Taxonomy" id="2185115"/>
    <lineage>
        <taxon>Bacteria</taxon>
        <taxon>Pseudomonadati</taxon>
        <taxon>Pseudomonadota</taxon>
        <taxon>Alphaproteobacteria</taxon>
        <taxon>Rhodobacterales</taxon>
        <taxon>Paracoccaceae</taxon>
        <taxon>Tabrizicola</taxon>
    </lineage>
</organism>
<keyword evidence="3 6" id="KW-0418">Kinase</keyword>
<proteinExistence type="predicted"/>